<dbReference type="Gene3D" id="2.120.10.30">
    <property type="entry name" value="TolB, C-terminal domain"/>
    <property type="match status" value="1"/>
</dbReference>
<dbReference type="Proteomes" id="UP001396898">
    <property type="component" value="Unassembled WGS sequence"/>
</dbReference>
<name>A0ABR1RA54_9PEZI</name>
<dbReference type="InterPro" id="IPR051288">
    <property type="entry name" value="Serum_paraoxonase/arylesterase"/>
</dbReference>
<keyword evidence="2" id="KW-1185">Reference proteome</keyword>
<organism evidence="1 2">
    <name type="scientific">Apiospora marii</name>
    <dbReference type="NCBI Taxonomy" id="335849"/>
    <lineage>
        <taxon>Eukaryota</taxon>
        <taxon>Fungi</taxon>
        <taxon>Dikarya</taxon>
        <taxon>Ascomycota</taxon>
        <taxon>Pezizomycotina</taxon>
        <taxon>Sordariomycetes</taxon>
        <taxon>Xylariomycetidae</taxon>
        <taxon>Amphisphaeriales</taxon>
        <taxon>Apiosporaceae</taxon>
        <taxon>Apiospora</taxon>
    </lineage>
</organism>
<evidence type="ECO:0000313" key="1">
    <source>
        <dbReference type="EMBL" id="KAK8006289.1"/>
    </source>
</evidence>
<evidence type="ECO:0000313" key="2">
    <source>
        <dbReference type="Proteomes" id="UP001396898"/>
    </source>
</evidence>
<dbReference type="PANTHER" id="PTHR11799">
    <property type="entry name" value="PARAOXONASE"/>
    <property type="match status" value="1"/>
</dbReference>
<dbReference type="PANTHER" id="PTHR11799:SF12">
    <property type="entry name" value="PARAOXONASE-RELATED"/>
    <property type="match status" value="1"/>
</dbReference>
<protein>
    <submittedName>
        <fullName evidence="1">Serum paraoxonase/arylesterase 1</fullName>
    </submittedName>
</protein>
<reference evidence="1 2" key="1">
    <citation type="submission" date="2023-01" db="EMBL/GenBank/DDBJ databases">
        <title>Analysis of 21 Apiospora genomes using comparative genomics revels a genus with tremendous synthesis potential of carbohydrate active enzymes and secondary metabolites.</title>
        <authorList>
            <person name="Sorensen T."/>
        </authorList>
    </citation>
    <scope>NUCLEOTIDE SEQUENCE [LARGE SCALE GENOMIC DNA]</scope>
    <source>
        <strain evidence="1 2">CBS 20057</strain>
    </source>
</reference>
<comment type="caution">
    <text evidence="1">The sequence shown here is derived from an EMBL/GenBank/DDBJ whole genome shotgun (WGS) entry which is preliminary data.</text>
</comment>
<proteinExistence type="predicted"/>
<sequence length="483" mass="52983">MAGLRTPSIAVGLLSVFLAYLYGTQVYRQLTIFGLFRTPSSTHTSAEDTVVVIEGTKHCEDLHYHEGTQLLFTACEGPRTTRFSWWPPLANHEDPTALKDARASLVVVDPKTQKSTELRLESFDGPFVTHGIDVASDQADPKGKGVYIFAINHLPNPAVYGEFPYGPAKPDTWDLPRAASQIEIFHHVVGSSHARHLRSVKHDLIRTPNDIQVLNRPGSSQPLQFLVTNDHRYQHGRWRQLEDVYPGATWTDTMHVELDSLEAVKGAAAAAAATAGVRASVALDGMWNNNGLGYAKATDELLLTSAMGATLYVGRPEIKENSPLRINITDTVEFDSIVDNPTFFHDEADPGSSGVVLAGVGEVLSIPRHHNDTGVKIVDGHAIVPRNDVRVWFAQPRFDAGLRKRVWEKTLLFQDDGSRVRTASTAVLVSTGPSSIPLKREGGRRQAWLYVTGFWAENMIAVKVDVPKPAGDPGVFGLPPQKN</sequence>
<dbReference type="InterPro" id="IPR011042">
    <property type="entry name" value="6-blade_b-propeller_TolB-like"/>
</dbReference>
<accession>A0ABR1RA54</accession>
<dbReference type="EMBL" id="JAQQWI010000017">
    <property type="protein sequence ID" value="KAK8006289.1"/>
    <property type="molecule type" value="Genomic_DNA"/>
</dbReference>
<gene>
    <name evidence="1" type="ORF">PG991_012586</name>
</gene>